<dbReference type="InterPro" id="IPR002539">
    <property type="entry name" value="MaoC-like_dom"/>
</dbReference>
<evidence type="ECO:0000313" key="4">
    <source>
        <dbReference type="Proteomes" id="UP000199513"/>
    </source>
</evidence>
<name>A0A1I2H3R0_9BACT</name>
<dbReference type="RefSeq" id="WP_091545879.1">
    <property type="nucleotide sequence ID" value="NZ_FONY01000021.1"/>
</dbReference>
<dbReference type="AlphaFoldDB" id="A0A1I2H3R0"/>
<dbReference type="SUPFAM" id="SSF54637">
    <property type="entry name" value="Thioesterase/thiol ester dehydrase-isomerase"/>
    <property type="match status" value="1"/>
</dbReference>
<dbReference type="Gene3D" id="3.10.129.10">
    <property type="entry name" value="Hotdog Thioesterase"/>
    <property type="match status" value="1"/>
</dbReference>
<dbReference type="PANTHER" id="PTHR43437:SF3">
    <property type="entry name" value="HYDROXYACYL-THIOESTER DEHYDRATASE TYPE 2, MITOCHONDRIAL"/>
    <property type="match status" value="1"/>
</dbReference>
<proteinExistence type="predicted"/>
<organism evidence="3 4">
    <name type="scientific">Thermoflexibacter ruber</name>
    <dbReference type="NCBI Taxonomy" id="1003"/>
    <lineage>
        <taxon>Bacteria</taxon>
        <taxon>Pseudomonadati</taxon>
        <taxon>Bacteroidota</taxon>
        <taxon>Cytophagia</taxon>
        <taxon>Cytophagales</taxon>
        <taxon>Thermoflexibacteraceae</taxon>
        <taxon>Thermoflexibacter</taxon>
    </lineage>
</organism>
<dbReference type="GO" id="GO:0006633">
    <property type="term" value="P:fatty acid biosynthetic process"/>
    <property type="evidence" value="ECO:0007669"/>
    <property type="project" value="TreeGrafter"/>
</dbReference>
<feature type="transmembrane region" description="Helical" evidence="1">
    <location>
        <begin position="53"/>
        <end position="79"/>
    </location>
</feature>
<dbReference type="EMBL" id="FONY01000021">
    <property type="protein sequence ID" value="SFF23969.1"/>
    <property type="molecule type" value="Genomic_DNA"/>
</dbReference>
<dbReference type="PANTHER" id="PTHR43437">
    <property type="entry name" value="HYDROXYACYL-THIOESTER DEHYDRATASE TYPE 2, MITOCHONDRIAL-RELATED"/>
    <property type="match status" value="1"/>
</dbReference>
<keyword evidence="1" id="KW-1133">Transmembrane helix</keyword>
<evidence type="ECO:0000256" key="1">
    <source>
        <dbReference type="SAM" id="Phobius"/>
    </source>
</evidence>
<protein>
    <submittedName>
        <fullName evidence="3">Acyl dehydratase</fullName>
    </submittedName>
</protein>
<evidence type="ECO:0000313" key="3">
    <source>
        <dbReference type="EMBL" id="SFF23969.1"/>
    </source>
</evidence>
<dbReference type="InterPro" id="IPR050965">
    <property type="entry name" value="UPF0336/Enoyl-CoA_hydratase"/>
</dbReference>
<evidence type="ECO:0000259" key="2">
    <source>
        <dbReference type="Pfam" id="PF01575"/>
    </source>
</evidence>
<dbReference type="InterPro" id="IPR029069">
    <property type="entry name" value="HotDog_dom_sf"/>
</dbReference>
<dbReference type="Pfam" id="PF01575">
    <property type="entry name" value="MaoC_dehydratas"/>
    <property type="match status" value="1"/>
</dbReference>
<sequence length="139" mass="15682">MTTPTTIQAGEVFKHTFSFSQEQVNLFMQVSGDDNPLHWDTEFASKTMFKKPIIHGFLGGSIFSKILGTIFPGAGSIYLRQEMKFLRPMFVDTVYEAVVTVKEIDTQKHKGILQTQVVDKTTGKMTIDGTAEILNEQRF</sequence>
<reference evidence="3 4" key="1">
    <citation type="submission" date="2016-10" db="EMBL/GenBank/DDBJ databases">
        <authorList>
            <person name="de Groot N.N."/>
        </authorList>
    </citation>
    <scope>NUCLEOTIDE SEQUENCE [LARGE SCALE GENOMIC DNA]</scope>
    <source>
        <strain>GEY</strain>
        <strain evidence="4">DSM 9560</strain>
    </source>
</reference>
<dbReference type="OrthoDB" id="9801625at2"/>
<dbReference type="STRING" id="1003.SAMN04488541_102165"/>
<keyword evidence="1" id="KW-0472">Membrane</keyword>
<feature type="domain" description="MaoC-like" evidence="2">
    <location>
        <begin position="13"/>
        <end position="114"/>
    </location>
</feature>
<keyword evidence="1" id="KW-0812">Transmembrane</keyword>
<dbReference type="Proteomes" id="UP000199513">
    <property type="component" value="Unassembled WGS sequence"/>
</dbReference>
<dbReference type="GO" id="GO:0019171">
    <property type="term" value="F:(3R)-hydroxyacyl-[acyl-carrier-protein] dehydratase activity"/>
    <property type="evidence" value="ECO:0007669"/>
    <property type="project" value="TreeGrafter"/>
</dbReference>
<keyword evidence="4" id="KW-1185">Reference proteome</keyword>
<dbReference type="CDD" id="cd03449">
    <property type="entry name" value="R_hydratase"/>
    <property type="match status" value="1"/>
</dbReference>
<gene>
    <name evidence="3" type="ORF">SAMN04488541_102165</name>
</gene>
<accession>A0A1I2H3R0</accession>